<dbReference type="AlphaFoldDB" id="A0A1C3ELK1"/>
<dbReference type="PRINTS" id="PR00834">
    <property type="entry name" value="PROTEASES2C"/>
</dbReference>
<dbReference type="InterPro" id="IPR011783">
    <property type="entry name" value="Pept_S1C_DegS"/>
</dbReference>
<dbReference type="Proteomes" id="UP000094936">
    <property type="component" value="Unassembled WGS sequence"/>
</dbReference>
<keyword evidence="3" id="KW-0378">Hydrolase</keyword>
<dbReference type="InterPro" id="IPR009003">
    <property type="entry name" value="Peptidase_S1_PA"/>
</dbReference>
<dbReference type="OrthoDB" id="9758917at2"/>
<dbReference type="SUPFAM" id="SSF50494">
    <property type="entry name" value="Trypsin-like serine proteases"/>
    <property type="match status" value="1"/>
</dbReference>
<dbReference type="Gene3D" id="2.40.10.10">
    <property type="entry name" value="Trypsin-like serine proteases"/>
    <property type="match status" value="2"/>
</dbReference>
<dbReference type="GO" id="GO:0006515">
    <property type="term" value="P:protein quality control for misfolded or incompletely synthesized proteins"/>
    <property type="evidence" value="ECO:0007669"/>
    <property type="project" value="TreeGrafter"/>
</dbReference>
<evidence type="ECO:0000256" key="3">
    <source>
        <dbReference type="ARBA" id="ARBA00022801"/>
    </source>
</evidence>
<dbReference type="InterPro" id="IPR036034">
    <property type="entry name" value="PDZ_sf"/>
</dbReference>
<dbReference type="NCBIfam" id="TIGR02038">
    <property type="entry name" value="protease_degS"/>
    <property type="match status" value="1"/>
</dbReference>
<dbReference type="SMART" id="SM00228">
    <property type="entry name" value="PDZ"/>
    <property type="match status" value="1"/>
</dbReference>
<protein>
    <submittedName>
        <fullName evidence="7">Outer membrane-stress sensor serine endopeptidase DegS</fullName>
    </submittedName>
</protein>
<evidence type="ECO:0000313" key="7">
    <source>
        <dbReference type="EMBL" id="ODA34111.1"/>
    </source>
</evidence>
<proteinExistence type="inferred from homology"/>
<dbReference type="STRING" id="1080227.A8L45_07475"/>
<dbReference type="GO" id="GO:0042597">
    <property type="term" value="C:periplasmic space"/>
    <property type="evidence" value="ECO:0007669"/>
    <property type="project" value="TreeGrafter"/>
</dbReference>
<evidence type="ECO:0000256" key="4">
    <source>
        <dbReference type="ARBA" id="ARBA00022825"/>
    </source>
</evidence>
<evidence type="ECO:0000259" key="6">
    <source>
        <dbReference type="PROSITE" id="PS50106"/>
    </source>
</evidence>
<dbReference type="Gene3D" id="2.30.42.10">
    <property type="match status" value="1"/>
</dbReference>
<dbReference type="InterPro" id="IPR001940">
    <property type="entry name" value="Peptidase_S1C"/>
</dbReference>
<feature type="active site" description="Charge relay system" evidence="5">
    <location>
        <position position="202"/>
    </location>
</feature>
<keyword evidence="8" id="KW-1185">Reference proteome</keyword>
<organism evidence="7 8">
    <name type="scientific">Veronia pacifica</name>
    <dbReference type="NCBI Taxonomy" id="1080227"/>
    <lineage>
        <taxon>Bacteria</taxon>
        <taxon>Pseudomonadati</taxon>
        <taxon>Pseudomonadota</taxon>
        <taxon>Gammaproteobacteria</taxon>
        <taxon>Vibrionales</taxon>
        <taxon>Vibrionaceae</taxon>
        <taxon>Veronia</taxon>
    </lineage>
</organism>
<evidence type="ECO:0000256" key="5">
    <source>
        <dbReference type="PIRSR" id="PIRSR611783-1"/>
    </source>
</evidence>
<dbReference type="Pfam" id="PF13365">
    <property type="entry name" value="Trypsin_2"/>
    <property type="match status" value="1"/>
</dbReference>
<feature type="domain" description="PDZ" evidence="6">
    <location>
        <begin position="248"/>
        <end position="314"/>
    </location>
</feature>
<dbReference type="Pfam" id="PF17820">
    <property type="entry name" value="PDZ_6"/>
    <property type="match status" value="1"/>
</dbReference>
<comment type="caution">
    <text evidence="7">The sequence shown here is derived from an EMBL/GenBank/DDBJ whole genome shotgun (WGS) entry which is preliminary data.</text>
</comment>
<reference evidence="7 8" key="1">
    <citation type="submission" date="2016-05" db="EMBL/GenBank/DDBJ databases">
        <title>Genomic Taxonomy of the Vibrionaceae.</title>
        <authorList>
            <person name="Gomez-Gil B."/>
            <person name="Enciso-Ibarra J."/>
        </authorList>
    </citation>
    <scope>NUCLEOTIDE SEQUENCE [LARGE SCALE GENOMIC DNA]</scope>
    <source>
        <strain evidence="7 8">CAIM 1920</strain>
    </source>
</reference>
<accession>A0A1C3ELK1</accession>
<dbReference type="SUPFAM" id="SSF50156">
    <property type="entry name" value="PDZ domain-like"/>
    <property type="match status" value="1"/>
</dbReference>
<dbReference type="GO" id="GO:0004252">
    <property type="term" value="F:serine-type endopeptidase activity"/>
    <property type="evidence" value="ECO:0007669"/>
    <property type="project" value="InterPro"/>
</dbReference>
<keyword evidence="4" id="KW-0720">Serine protease</keyword>
<feature type="active site" description="Charge relay system" evidence="5">
    <location>
        <position position="97"/>
    </location>
</feature>
<evidence type="ECO:0000256" key="1">
    <source>
        <dbReference type="ARBA" id="ARBA00010541"/>
    </source>
</evidence>
<feature type="active site" description="Charge relay system" evidence="5">
    <location>
        <position position="127"/>
    </location>
</feature>
<comment type="similarity">
    <text evidence="1">Belongs to the peptidase S1C family.</text>
</comment>
<dbReference type="InterPro" id="IPR001478">
    <property type="entry name" value="PDZ"/>
</dbReference>
<dbReference type="EMBL" id="LYBM01000010">
    <property type="protein sequence ID" value="ODA34111.1"/>
    <property type="molecule type" value="Genomic_DNA"/>
</dbReference>
<dbReference type="InterPro" id="IPR041489">
    <property type="entry name" value="PDZ_6"/>
</dbReference>
<evidence type="ECO:0000256" key="2">
    <source>
        <dbReference type="ARBA" id="ARBA00022670"/>
    </source>
</evidence>
<dbReference type="PROSITE" id="PS50106">
    <property type="entry name" value="PDZ"/>
    <property type="match status" value="1"/>
</dbReference>
<dbReference type="FunFam" id="2.40.10.10:FF:000001">
    <property type="entry name" value="Periplasmic serine protease DegS"/>
    <property type="match status" value="1"/>
</dbReference>
<dbReference type="InterPro" id="IPR043504">
    <property type="entry name" value="Peptidase_S1_PA_chymotrypsin"/>
</dbReference>
<gene>
    <name evidence="7" type="ORF">A8L45_07475</name>
</gene>
<dbReference type="PANTHER" id="PTHR22939:SF101">
    <property type="entry name" value="PERIPLASMIC PH-DEPENDENT SERINE ENDOPROTEASE DEGQ"/>
    <property type="match status" value="1"/>
</dbReference>
<dbReference type="PANTHER" id="PTHR22939">
    <property type="entry name" value="SERINE PROTEASE FAMILY S1C HTRA-RELATED"/>
    <property type="match status" value="1"/>
</dbReference>
<sequence>MLAFLARSVILGTLAAVLLLFFFPSLQLKPVTDILTIKPTSSDKPLLSYNEAFRRASPAVVNIYSKRYNADRRKVDLVDAASGVIMSDKGFILTNYHVIVQAEEITVALQDGRITTAQLIGKDEKMDLAVLRIEIDDLPVIPLDLSYEPKVGDVVLAIGNPYNLGQTSTYGIISATGRSGVSILGSPQDLLQTDAAINRGNSGGALINSRGDFVGINTASLQQAKDYETQGISFAIPYPIAIKIMNKLVADGRVIRGYIGISGQAISALTARLLNIEPLSGVVINSVAKGGPADLAGILPGDLLIEINQTPLNNKLNTGFDIVADLRPGTKTTMKIIRRGETLVLPIVIGEDK</sequence>
<keyword evidence="2" id="KW-0645">Protease</keyword>
<name>A0A1C3ELK1_9GAMM</name>
<evidence type="ECO:0000313" key="8">
    <source>
        <dbReference type="Proteomes" id="UP000094936"/>
    </source>
</evidence>
<dbReference type="RefSeq" id="WP_068900804.1">
    <property type="nucleotide sequence ID" value="NZ_JBHUIF010000019.1"/>
</dbReference>